<dbReference type="Gene3D" id="3.10.180.10">
    <property type="entry name" value="2,3-Dihydroxybiphenyl 1,2-Dioxygenase, domain 1"/>
    <property type="match status" value="1"/>
</dbReference>
<dbReference type="EMBL" id="JAGSOT010000023">
    <property type="protein sequence ID" value="MBR7796218.1"/>
    <property type="molecule type" value="Genomic_DNA"/>
</dbReference>
<gene>
    <name evidence="2" type="ORF">KCX74_09195</name>
</gene>
<name>A0A941IA32_9BACI</name>
<dbReference type="PANTHER" id="PTHR40265:SF1">
    <property type="entry name" value="GLYOXALASE-LIKE DOMAIN-CONTAINING PROTEIN"/>
    <property type="match status" value="1"/>
</dbReference>
<protein>
    <submittedName>
        <fullName evidence="2">VOC family protein</fullName>
    </submittedName>
</protein>
<dbReference type="RefSeq" id="WP_166530325.1">
    <property type="nucleotide sequence ID" value="NZ_JAGSOT010000023.1"/>
</dbReference>
<evidence type="ECO:0000313" key="2">
    <source>
        <dbReference type="EMBL" id="MBR7796218.1"/>
    </source>
</evidence>
<evidence type="ECO:0000313" key="3">
    <source>
        <dbReference type="Proteomes" id="UP000675284"/>
    </source>
</evidence>
<evidence type="ECO:0000259" key="1">
    <source>
        <dbReference type="Pfam" id="PF13468"/>
    </source>
</evidence>
<feature type="domain" description="Glyoxalase-like" evidence="1">
    <location>
        <begin position="4"/>
        <end position="167"/>
    </location>
</feature>
<organism evidence="2 3">
    <name type="scientific">Virgibacillus salarius</name>
    <dbReference type="NCBI Taxonomy" id="447199"/>
    <lineage>
        <taxon>Bacteria</taxon>
        <taxon>Bacillati</taxon>
        <taxon>Bacillota</taxon>
        <taxon>Bacilli</taxon>
        <taxon>Bacillales</taxon>
        <taxon>Bacillaceae</taxon>
        <taxon>Virgibacillus</taxon>
    </lineage>
</organism>
<accession>A0A941IA32</accession>
<sequence>MLALDHIVIASKDPAHAAHQLALQHGIKIVEGGRHEFWGTYNYLAYFANDCYVEWLGIFDKPVAEQSSNPLIKQLVTTLQQNEELPVQIALRTDHLGKFIDQFQASSMKYTGPVAGHRRKPDGTNLSWKMLFPQGQSNLPFLIEWDNQINKPDNAQFLNKQQIKSVAYPFPSDNFNNIYQEQIKNDGIILANTYLHLRKEKEIDFQIK</sequence>
<dbReference type="Pfam" id="PF13468">
    <property type="entry name" value="Glyoxalase_3"/>
    <property type="match status" value="1"/>
</dbReference>
<dbReference type="InterPro" id="IPR025870">
    <property type="entry name" value="Glyoxalase-like_dom"/>
</dbReference>
<reference evidence="2" key="1">
    <citation type="submission" date="2021-04" db="EMBL/GenBank/DDBJ databases">
        <title>Isolation and polyphasic classification of algal microorganism.</title>
        <authorList>
            <person name="Wang S."/>
        </authorList>
    </citation>
    <scope>NUCLEOTIDE SEQUENCE</scope>
    <source>
        <strain evidence="2">720a</strain>
    </source>
</reference>
<dbReference type="PANTHER" id="PTHR40265">
    <property type="entry name" value="BLL2707 PROTEIN"/>
    <property type="match status" value="1"/>
</dbReference>
<proteinExistence type="predicted"/>
<dbReference type="AlphaFoldDB" id="A0A941IA32"/>
<keyword evidence="3" id="KW-1185">Reference proteome</keyword>
<comment type="caution">
    <text evidence="2">The sequence shown here is derived from an EMBL/GenBank/DDBJ whole genome shotgun (WGS) entry which is preliminary data.</text>
</comment>
<dbReference type="InterPro" id="IPR029068">
    <property type="entry name" value="Glyas_Bleomycin-R_OHBP_Dase"/>
</dbReference>
<dbReference type="Proteomes" id="UP000675284">
    <property type="component" value="Unassembled WGS sequence"/>
</dbReference>